<dbReference type="AlphaFoldDB" id="D0KWF7"/>
<organism evidence="2 3">
    <name type="scientific">Halothiobacillus neapolitanus (strain ATCC 23641 / DSM 15147 / CIP 104769 / NCIMB 8539 / c2)</name>
    <name type="common">Thiobacillus neapolitanus</name>
    <dbReference type="NCBI Taxonomy" id="555778"/>
    <lineage>
        <taxon>Bacteria</taxon>
        <taxon>Pseudomonadati</taxon>
        <taxon>Pseudomonadota</taxon>
        <taxon>Gammaproteobacteria</taxon>
        <taxon>Chromatiales</taxon>
        <taxon>Halothiobacillaceae</taxon>
        <taxon>Halothiobacillus</taxon>
    </lineage>
</organism>
<evidence type="ECO:0000313" key="2">
    <source>
        <dbReference type="EMBL" id="ACX94954.1"/>
    </source>
</evidence>
<evidence type="ECO:0000313" key="3">
    <source>
        <dbReference type="Proteomes" id="UP000009102"/>
    </source>
</evidence>
<sequence length="194" mass="21159">MSSQEFYVITGASGAGKSTLIAALDDLGYSTIPEAALAFMREQLECNGRILPATDRTAFMESVLARSIQDYEAAKSLDAPVFFDRGIPEWLRFLEPSEPNCRIAAECRYASTVFVAEPWPEIYVCDHERTHSYDRAAKSYVPTISAYLQSGYEACVLPKVTVRERVAFVLAQVGAGAQQAAAADRHPATRPAGG</sequence>
<protein>
    <submittedName>
        <fullName evidence="2">ATPase</fullName>
    </submittedName>
</protein>
<dbReference type="Pfam" id="PF13521">
    <property type="entry name" value="AAA_28"/>
    <property type="match status" value="1"/>
</dbReference>
<keyword evidence="3" id="KW-1185">Reference proteome</keyword>
<dbReference type="KEGG" id="hna:Hneap_0089"/>
<feature type="domain" description="NadR/Ttd14 AAA" evidence="1">
    <location>
        <begin position="7"/>
        <end position="165"/>
    </location>
</feature>
<evidence type="ECO:0000259" key="1">
    <source>
        <dbReference type="Pfam" id="PF13521"/>
    </source>
</evidence>
<dbReference type="CDD" id="cd00267">
    <property type="entry name" value="ABC_ATPase"/>
    <property type="match status" value="1"/>
</dbReference>
<dbReference type="Gene3D" id="3.40.50.300">
    <property type="entry name" value="P-loop containing nucleotide triphosphate hydrolases"/>
    <property type="match status" value="1"/>
</dbReference>
<dbReference type="Proteomes" id="UP000009102">
    <property type="component" value="Chromosome"/>
</dbReference>
<dbReference type="EMBL" id="CP001801">
    <property type="protein sequence ID" value="ACX94954.1"/>
    <property type="molecule type" value="Genomic_DNA"/>
</dbReference>
<name>D0KWF7_HALNC</name>
<dbReference type="SUPFAM" id="SSF52540">
    <property type="entry name" value="P-loop containing nucleoside triphosphate hydrolases"/>
    <property type="match status" value="1"/>
</dbReference>
<dbReference type="InterPro" id="IPR027417">
    <property type="entry name" value="P-loop_NTPase"/>
</dbReference>
<accession>D0KWF7</accession>
<proteinExistence type="predicted"/>
<dbReference type="OrthoDB" id="5638848at2"/>
<dbReference type="STRING" id="555778.Hneap_0089"/>
<dbReference type="InterPro" id="IPR038727">
    <property type="entry name" value="NadR/Ttd14_AAA_dom"/>
</dbReference>
<dbReference type="RefSeq" id="WP_012822991.1">
    <property type="nucleotide sequence ID" value="NC_013422.1"/>
</dbReference>
<reference evidence="2 3" key="1">
    <citation type="submission" date="2009-10" db="EMBL/GenBank/DDBJ databases">
        <title>Complete sequence of Halothiobacillus neapolitanus c2.</title>
        <authorList>
            <consortium name="US DOE Joint Genome Institute"/>
            <person name="Lucas S."/>
            <person name="Copeland A."/>
            <person name="Lapidus A."/>
            <person name="Glavina del Rio T."/>
            <person name="Tice H."/>
            <person name="Bruce D."/>
            <person name="Goodwin L."/>
            <person name="Pitluck S."/>
            <person name="Davenport K."/>
            <person name="Brettin T."/>
            <person name="Detter J.C."/>
            <person name="Han C."/>
            <person name="Tapia R."/>
            <person name="Larimer F."/>
            <person name="Land M."/>
            <person name="Hauser L."/>
            <person name="Kyrpides N."/>
            <person name="Mikhailova N."/>
            <person name="Kerfeld C."/>
            <person name="Cannon G."/>
            <person name="Heinhort S."/>
        </authorList>
    </citation>
    <scope>NUCLEOTIDE SEQUENCE [LARGE SCALE GENOMIC DNA]</scope>
    <source>
        <strain evidence="3">ATCC 23641 / c2</strain>
    </source>
</reference>
<dbReference type="HOGENOM" id="CLU_114480_0_0_6"/>
<dbReference type="eggNOG" id="COG3911">
    <property type="taxonomic scope" value="Bacteria"/>
</dbReference>
<gene>
    <name evidence="2" type="ordered locus">Hneap_0089</name>
</gene>